<keyword evidence="2" id="KW-1133">Transmembrane helix</keyword>
<dbReference type="RefSeq" id="WP_380691021.1">
    <property type="nucleotide sequence ID" value="NZ_JBHRSS010000008.1"/>
</dbReference>
<keyword evidence="4" id="KW-1185">Reference proteome</keyword>
<dbReference type="EMBL" id="JBHRSS010000008">
    <property type="protein sequence ID" value="MFC3105479.1"/>
    <property type="molecule type" value="Genomic_DNA"/>
</dbReference>
<keyword evidence="2" id="KW-0472">Membrane</keyword>
<evidence type="ECO:0000313" key="3">
    <source>
        <dbReference type="EMBL" id="MFC3105479.1"/>
    </source>
</evidence>
<evidence type="ECO:0000313" key="4">
    <source>
        <dbReference type="Proteomes" id="UP001595462"/>
    </source>
</evidence>
<evidence type="ECO:0000256" key="1">
    <source>
        <dbReference type="SAM" id="MobiDB-lite"/>
    </source>
</evidence>
<protein>
    <submittedName>
        <fullName evidence="3">Uncharacterized protein</fullName>
    </submittedName>
</protein>
<gene>
    <name evidence="3" type="ORF">ACFOSU_16525</name>
</gene>
<accession>A0ABV7EU27</accession>
<organism evidence="3 4">
    <name type="scientific">Salinisphaera aquimarina</name>
    <dbReference type="NCBI Taxonomy" id="2094031"/>
    <lineage>
        <taxon>Bacteria</taxon>
        <taxon>Pseudomonadati</taxon>
        <taxon>Pseudomonadota</taxon>
        <taxon>Gammaproteobacteria</taxon>
        <taxon>Salinisphaerales</taxon>
        <taxon>Salinisphaeraceae</taxon>
        <taxon>Salinisphaera</taxon>
    </lineage>
</organism>
<sequence>MNFIVKCIFIALAVFAGVTYAVERGGPGRMDNGDMMGGLMTQCGVMGEPMMIAWLLFVLLVIGVLVLAVFALIKYLRSEGQRTSPKNAGHETTRRAPNSETDNYP</sequence>
<keyword evidence="2" id="KW-0812">Transmembrane</keyword>
<feature type="compositionally biased region" description="Polar residues" evidence="1">
    <location>
        <begin position="95"/>
        <end position="105"/>
    </location>
</feature>
<proteinExistence type="predicted"/>
<comment type="caution">
    <text evidence="3">The sequence shown here is derived from an EMBL/GenBank/DDBJ whole genome shotgun (WGS) entry which is preliminary data.</text>
</comment>
<dbReference type="Proteomes" id="UP001595462">
    <property type="component" value="Unassembled WGS sequence"/>
</dbReference>
<feature type="transmembrane region" description="Helical" evidence="2">
    <location>
        <begin position="51"/>
        <end position="73"/>
    </location>
</feature>
<reference evidence="4" key="1">
    <citation type="journal article" date="2019" name="Int. J. Syst. Evol. Microbiol.">
        <title>The Global Catalogue of Microorganisms (GCM) 10K type strain sequencing project: providing services to taxonomists for standard genome sequencing and annotation.</title>
        <authorList>
            <consortium name="The Broad Institute Genomics Platform"/>
            <consortium name="The Broad Institute Genome Sequencing Center for Infectious Disease"/>
            <person name="Wu L."/>
            <person name="Ma J."/>
        </authorList>
    </citation>
    <scope>NUCLEOTIDE SEQUENCE [LARGE SCALE GENOMIC DNA]</scope>
    <source>
        <strain evidence="4">KCTC 52640</strain>
    </source>
</reference>
<feature type="region of interest" description="Disordered" evidence="1">
    <location>
        <begin position="81"/>
        <end position="105"/>
    </location>
</feature>
<evidence type="ECO:0000256" key="2">
    <source>
        <dbReference type="SAM" id="Phobius"/>
    </source>
</evidence>
<name>A0ABV7EU27_9GAMM</name>